<dbReference type="RefSeq" id="XP_018268265.1">
    <property type="nucleotide sequence ID" value="XM_018412897.1"/>
</dbReference>
<evidence type="ECO:0000256" key="1">
    <source>
        <dbReference type="SAM" id="MobiDB-lite"/>
    </source>
</evidence>
<dbReference type="Proteomes" id="UP000053890">
    <property type="component" value="Unassembled WGS sequence"/>
</dbReference>
<sequence length="135" mass="14775">MTSTPTSQPPTRSRATLGQTRPSCAARTRPSSSSNTSRTASAPRASYPALARRRCSGPRPSARMWRGSSLSTRRSRRTTRSCSTRCARRPLALRSRRPSRPGSAPCRPTRTSCARESLSAATSTRPSARRRRCTP</sequence>
<feature type="compositionally biased region" description="Low complexity" evidence="1">
    <location>
        <begin position="25"/>
        <end position="49"/>
    </location>
</feature>
<gene>
    <name evidence="2" type="ORF">RHOBADRAFT_30225</name>
</gene>
<protein>
    <submittedName>
        <fullName evidence="2">Uncharacterized protein</fullName>
    </submittedName>
</protein>
<name>A0A0P9EYD5_RHOGW</name>
<feature type="region of interest" description="Disordered" evidence="1">
    <location>
        <begin position="1"/>
        <end position="135"/>
    </location>
</feature>
<feature type="compositionally biased region" description="Low complexity" evidence="1">
    <location>
        <begin position="1"/>
        <end position="16"/>
    </location>
</feature>
<dbReference type="AlphaFoldDB" id="A0A0P9EYD5"/>
<feature type="compositionally biased region" description="Low complexity" evidence="1">
    <location>
        <begin position="80"/>
        <end position="93"/>
    </location>
</feature>
<keyword evidence="3" id="KW-1185">Reference proteome</keyword>
<dbReference type="GeneID" id="28973346"/>
<reference evidence="2 3" key="1">
    <citation type="journal article" date="2015" name="Front. Microbiol.">
        <title>Genome sequence of the plant growth promoting endophytic yeast Rhodotorula graminis WP1.</title>
        <authorList>
            <person name="Firrincieli A."/>
            <person name="Otillar R."/>
            <person name="Salamov A."/>
            <person name="Schmutz J."/>
            <person name="Khan Z."/>
            <person name="Redman R.S."/>
            <person name="Fleck N.D."/>
            <person name="Lindquist E."/>
            <person name="Grigoriev I.V."/>
            <person name="Doty S.L."/>
        </authorList>
    </citation>
    <scope>NUCLEOTIDE SEQUENCE [LARGE SCALE GENOMIC DNA]</scope>
    <source>
        <strain evidence="2 3">WP1</strain>
    </source>
</reference>
<accession>A0A0P9EYD5</accession>
<proteinExistence type="predicted"/>
<organism evidence="2 3">
    <name type="scientific">Rhodotorula graminis (strain WP1)</name>
    <dbReference type="NCBI Taxonomy" id="578459"/>
    <lineage>
        <taxon>Eukaryota</taxon>
        <taxon>Fungi</taxon>
        <taxon>Dikarya</taxon>
        <taxon>Basidiomycota</taxon>
        <taxon>Pucciniomycotina</taxon>
        <taxon>Microbotryomycetes</taxon>
        <taxon>Sporidiobolales</taxon>
        <taxon>Sporidiobolaceae</taxon>
        <taxon>Rhodotorula</taxon>
    </lineage>
</organism>
<evidence type="ECO:0000313" key="2">
    <source>
        <dbReference type="EMBL" id="KPV72216.1"/>
    </source>
</evidence>
<evidence type="ECO:0000313" key="3">
    <source>
        <dbReference type="Proteomes" id="UP000053890"/>
    </source>
</evidence>
<dbReference type="EMBL" id="KQ474088">
    <property type="protein sequence ID" value="KPV72216.1"/>
    <property type="molecule type" value="Genomic_DNA"/>
</dbReference>